<feature type="transmembrane region" description="Helical" evidence="9">
    <location>
        <begin position="209"/>
        <end position="231"/>
    </location>
</feature>
<keyword evidence="6 9" id="KW-0067">ATP-binding</keyword>
<feature type="transmembrane region" description="Helical" evidence="9">
    <location>
        <begin position="18"/>
        <end position="34"/>
    </location>
</feature>
<comment type="subcellular location">
    <subcellularLocation>
        <location evidence="1 9">Membrane</location>
        <topology evidence="1 9">Multi-pass membrane protein</topology>
    </subcellularLocation>
</comment>
<feature type="transmembrane region" description="Helical" evidence="9">
    <location>
        <begin position="444"/>
        <end position="465"/>
    </location>
</feature>
<dbReference type="PATRIC" id="fig|389348.3.peg.548"/>
<dbReference type="SUPFAM" id="SSF103473">
    <property type="entry name" value="MFS general substrate transporter"/>
    <property type="match status" value="1"/>
</dbReference>
<dbReference type="STRING" id="389348.PNK_0497"/>
<keyword evidence="8 9" id="KW-0472">Membrane</keyword>
<reference evidence="11" key="1">
    <citation type="submission" date="2015-09" db="EMBL/GenBank/DDBJ databases">
        <authorList>
            <person name="Bertelli C."/>
        </authorList>
    </citation>
    <scope>NUCLEOTIDE SEQUENCE [LARGE SCALE GENOMIC DNA]</scope>
    <source>
        <strain evidence="11">KNic</strain>
    </source>
</reference>
<dbReference type="InParanoid" id="A0A0U5JAL6"/>
<evidence type="ECO:0000256" key="6">
    <source>
        <dbReference type="ARBA" id="ARBA00022840"/>
    </source>
</evidence>
<dbReference type="EMBL" id="LN879502">
    <property type="protein sequence ID" value="CUI16125.1"/>
    <property type="molecule type" value="Genomic_DNA"/>
</dbReference>
<feature type="transmembrane region" description="Helical" evidence="9">
    <location>
        <begin position="144"/>
        <end position="162"/>
    </location>
</feature>
<dbReference type="InterPro" id="IPR004667">
    <property type="entry name" value="ADP_ATP_car_bac_type"/>
</dbReference>
<organism evidence="10 11">
    <name type="scientific">Candidatus Protochlamydia naegleriophila</name>
    <dbReference type="NCBI Taxonomy" id="389348"/>
    <lineage>
        <taxon>Bacteria</taxon>
        <taxon>Pseudomonadati</taxon>
        <taxon>Chlamydiota</taxon>
        <taxon>Chlamydiia</taxon>
        <taxon>Parachlamydiales</taxon>
        <taxon>Parachlamydiaceae</taxon>
        <taxon>Candidatus Protochlamydia</taxon>
    </lineage>
</organism>
<keyword evidence="11" id="KW-1185">Reference proteome</keyword>
<keyword evidence="7 9" id="KW-1133">Transmembrane helix</keyword>
<gene>
    <name evidence="10" type="primary">ntt5</name>
    <name evidence="10" type="ORF">PNK_0497</name>
</gene>
<dbReference type="GO" id="GO:0005524">
    <property type="term" value="F:ATP binding"/>
    <property type="evidence" value="ECO:0007669"/>
    <property type="project" value="UniProtKB-KW"/>
</dbReference>
<evidence type="ECO:0000256" key="3">
    <source>
        <dbReference type="ARBA" id="ARBA00022448"/>
    </source>
</evidence>
<evidence type="ECO:0000256" key="9">
    <source>
        <dbReference type="RuleBase" id="RU363121"/>
    </source>
</evidence>
<proteinExistence type="inferred from homology"/>
<accession>A0A0U5JAL6</accession>
<feature type="transmembrane region" description="Helical" evidence="9">
    <location>
        <begin position="264"/>
        <end position="287"/>
    </location>
</feature>
<feature type="transmembrane region" description="Helical" evidence="9">
    <location>
        <begin position="367"/>
        <end position="386"/>
    </location>
</feature>
<keyword evidence="5 9" id="KW-0547">Nucleotide-binding</keyword>
<evidence type="ECO:0000256" key="7">
    <source>
        <dbReference type="ARBA" id="ARBA00022989"/>
    </source>
</evidence>
<comment type="similarity">
    <text evidence="2 9">Belongs to the ADP/ATP translocase tlc family.</text>
</comment>
<feature type="transmembrane region" description="Helical" evidence="9">
    <location>
        <begin position="333"/>
        <end position="355"/>
    </location>
</feature>
<dbReference type="InterPro" id="IPR036259">
    <property type="entry name" value="MFS_trans_sf"/>
</dbReference>
<dbReference type="KEGG" id="pnl:PNK_0497"/>
<protein>
    <recommendedName>
        <fullName evidence="9">ADP,ATP carrier protein</fullName>
    </recommendedName>
</protein>
<dbReference type="RefSeq" id="WP_158021671.1">
    <property type="nucleotide sequence ID" value="NZ_LN879502.1"/>
</dbReference>
<evidence type="ECO:0000256" key="8">
    <source>
        <dbReference type="ARBA" id="ARBA00023136"/>
    </source>
</evidence>
<evidence type="ECO:0000313" key="10">
    <source>
        <dbReference type="EMBL" id="CUI16125.1"/>
    </source>
</evidence>
<evidence type="ECO:0000256" key="1">
    <source>
        <dbReference type="ARBA" id="ARBA00004141"/>
    </source>
</evidence>
<keyword evidence="4 9" id="KW-0812">Transmembrane</keyword>
<feature type="transmembrane region" description="Helical" evidence="9">
    <location>
        <begin position="85"/>
        <end position="106"/>
    </location>
</feature>
<dbReference type="PANTHER" id="PTHR31187:SF1">
    <property type="entry name" value="ADP,ATP CARRIER PROTEIN 1"/>
    <property type="match status" value="1"/>
</dbReference>
<keyword evidence="3 9" id="KW-0813">Transport</keyword>
<dbReference type="NCBIfam" id="TIGR00769">
    <property type="entry name" value="AAA"/>
    <property type="match status" value="1"/>
</dbReference>
<dbReference type="PANTHER" id="PTHR31187">
    <property type="match status" value="1"/>
</dbReference>
<dbReference type="GO" id="GO:0005471">
    <property type="term" value="F:ATP:ADP antiporter activity"/>
    <property type="evidence" value="ECO:0007669"/>
    <property type="project" value="InterPro"/>
</dbReference>
<sequence length="487" mass="54711">MKNQQNYSISLNLIKKRLLILVQFFLIIFVYHTLKDLKDTIVITASDAGAEIIPFIKIWAMLPLAILASYFFSRLYNRFGREKTLYIFVVLLLSTYALFAFVLYPLRSELYLSRLTDYLQVILPVGAKGFIAMIGFWHYTLFYLAAELWSLLILSVLFWSYVNETTSLSEAKQFYPLCMFTGNFAGIISGQTSHYLCHHLADVMSWQSTLQCMVMMVAVCGFSIMFINRLLSRSNPSLSSQGTSKKGRPSLSFKDNLLCIAKSPPLLCIAILVVGFGLTTNLIEVVWKENIKHLHPTPQAYNAYINQLTSMIGMLAVCMALLSRWVFQKLSWTQVALITPISLFVTSLLFFSTLLMPQEYLANLSTYLGVSPLYLIVSFGSMYYVLGMTAKYTIFDTSKEMAFLSIEPEDRTRAKSVIDSIGSRLGKSGASCFYQFMLLSFGAASGHVSLIGIISVSMIGISIFATKKLGGYLSGEQEEYRLAEAAN</sequence>
<dbReference type="AlphaFoldDB" id="A0A0U5JAL6"/>
<evidence type="ECO:0000256" key="5">
    <source>
        <dbReference type="ARBA" id="ARBA00022741"/>
    </source>
</evidence>
<feature type="transmembrane region" description="Helical" evidence="9">
    <location>
        <begin position="308"/>
        <end position="327"/>
    </location>
</feature>
<evidence type="ECO:0000256" key="2">
    <source>
        <dbReference type="ARBA" id="ARBA00007127"/>
    </source>
</evidence>
<dbReference type="GO" id="GO:0016020">
    <property type="term" value="C:membrane"/>
    <property type="evidence" value="ECO:0007669"/>
    <property type="project" value="UniProtKB-SubCell"/>
</dbReference>
<name>A0A0U5JAL6_9BACT</name>
<dbReference type="Pfam" id="PF03219">
    <property type="entry name" value="TLC"/>
    <property type="match status" value="1"/>
</dbReference>
<feature type="transmembrane region" description="Helical" evidence="9">
    <location>
        <begin position="54"/>
        <end position="73"/>
    </location>
</feature>
<dbReference type="Proteomes" id="UP000069902">
    <property type="component" value="Chromosome cPNK"/>
</dbReference>
<evidence type="ECO:0000256" key="4">
    <source>
        <dbReference type="ARBA" id="ARBA00022692"/>
    </source>
</evidence>
<feature type="transmembrane region" description="Helical" evidence="9">
    <location>
        <begin position="174"/>
        <end position="197"/>
    </location>
</feature>
<evidence type="ECO:0000313" key="11">
    <source>
        <dbReference type="Proteomes" id="UP000069902"/>
    </source>
</evidence>